<gene>
    <name evidence="2" type="ORF">GPECTOR_95g670</name>
</gene>
<keyword evidence="3" id="KW-1185">Reference proteome</keyword>
<comment type="caution">
    <text evidence="2">The sequence shown here is derived from an EMBL/GenBank/DDBJ whole genome shotgun (WGS) entry which is preliminary data.</text>
</comment>
<dbReference type="Gene3D" id="3.80.10.10">
    <property type="entry name" value="Ribonuclease Inhibitor"/>
    <property type="match status" value="1"/>
</dbReference>
<evidence type="ECO:0000313" key="2">
    <source>
        <dbReference type="EMBL" id="KXZ43281.1"/>
    </source>
</evidence>
<dbReference type="AlphaFoldDB" id="A0A150G0D4"/>
<evidence type="ECO:0000256" key="1">
    <source>
        <dbReference type="ARBA" id="ARBA00004430"/>
    </source>
</evidence>
<dbReference type="InterPro" id="IPR032675">
    <property type="entry name" value="LRR_dom_sf"/>
</dbReference>
<protein>
    <submittedName>
        <fullName evidence="2">Uncharacterized protein</fullName>
    </submittedName>
</protein>
<evidence type="ECO:0000313" key="3">
    <source>
        <dbReference type="Proteomes" id="UP000075714"/>
    </source>
</evidence>
<organism evidence="2 3">
    <name type="scientific">Gonium pectorale</name>
    <name type="common">Green alga</name>
    <dbReference type="NCBI Taxonomy" id="33097"/>
    <lineage>
        <taxon>Eukaryota</taxon>
        <taxon>Viridiplantae</taxon>
        <taxon>Chlorophyta</taxon>
        <taxon>core chlorophytes</taxon>
        <taxon>Chlorophyceae</taxon>
        <taxon>CS clade</taxon>
        <taxon>Chlamydomonadales</taxon>
        <taxon>Volvocaceae</taxon>
        <taxon>Gonium</taxon>
    </lineage>
</organism>
<sequence length="590" mass="63939">MASGHERAETALEDVLQALCARGRDVLLGSLQAPVAGNQGSISGRGDVAAQAALAAARLACQALRDFIDGSITSATLRLGEATESLLDLGPPPLHRWPLASQVTLITSTSEWLNNARAAELLPRVFSHVPLADRRRITALEVSFCSRLWSLADGTEAMARAIRELPALQRVRLWPELPRVPGEERPLVESLESLRDLNDLTLRIGPGPGLPPLLQSDSLRRLDLWIAGVGSISTAAAASLRCMSGLEELTLRGVYGMASVMTAVAALPPSLSALHFKDTHMFDSEHLLYPPGGGVTFELEDGGAVGLHAEYLRLGVLEELRQHCGAFLQPLRCIRVTGELVFGWDWDHQHHPYPPLDDDDVDPDAAVQADGDGSPEARMLEHLLRQHELTLDARTVFIVSAVVPLDRVRGLLSRVAGMEGLSLALQVVYDDYRPPEVEHKLSVGISAEAQAAATWWPMQPQEGGAGGSPAGGGVVQVGAASAPAPDLSLYDLAVEQMRAEAAEERVYMLTGYSKERVYTTAFVQCINKAAQRVMDGWGPAADWTGRQRLDWLLEQWAALRIEVEGPPDFNDLYEPEYGDGWGTDSYSMSD</sequence>
<accession>A0A150G0D4</accession>
<dbReference type="GO" id="GO:0005930">
    <property type="term" value="C:axoneme"/>
    <property type="evidence" value="ECO:0007669"/>
    <property type="project" value="UniProtKB-SubCell"/>
</dbReference>
<comment type="subcellular location">
    <subcellularLocation>
        <location evidence="1">Cytoplasm</location>
        <location evidence="1">Cytoskeleton</location>
        <location evidence="1">Cilium axoneme</location>
    </subcellularLocation>
</comment>
<dbReference type="EMBL" id="LSYV01000096">
    <property type="protein sequence ID" value="KXZ43281.1"/>
    <property type="molecule type" value="Genomic_DNA"/>
</dbReference>
<reference evidence="3" key="1">
    <citation type="journal article" date="2016" name="Nat. Commun.">
        <title>The Gonium pectorale genome demonstrates co-option of cell cycle regulation during the evolution of multicellularity.</title>
        <authorList>
            <person name="Hanschen E.R."/>
            <person name="Marriage T.N."/>
            <person name="Ferris P.J."/>
            <person name="Hamaji T."/>
            <person name="Toyoda A."/>
            <person name="Fujiyama A."/>
            <person name="Neme R."/>
            <person name="Noguchi H."/>
            <person name="Minakuchi Y."/>
            <person name="Suzuki M."/>
            <person name="Kawai-Toyooka H."/>
            <person name="Smith D.R."/>
            <person name="Sparks H."/>
            <person name="Anderson J."/>
            <person name="Bakaric R."/>
            <person name="Luria V."/>
            <person name="Karger A."/>
            <person name="Kirschner M.W."/>
            <person name="Durand P.M."/>
            <person name="Michod R.E."/>
            <person name="Nozaki H."/>
            <person name="Olson B.J."/>
        </authorList>
    </citation>
    <scope>NUCLEOTIDE SEQUENCE [LARGE SCALE GENOMIC DNA]</scope>
    <source>
        <strain evidence="3">NIES-2863</strain>
    </source>
</reference>
<proteinExistence type="predicted"/>
<name>A0A150G0D4_GONPE</name>
<dbReference type="Proteomes" id="UP000075714">
    <property type="component" value="Unassembled WGS sequence"/>
</dbReference>